<dbReference type="EMBL" id="PKSM01000011">
    <property type="protein sequence ID" value="POW22300.1"/>
    <property type="molecule type" value="Genomic_DNA"/>
</dbReference>
<protein>
    <submittedName>
        <fullName evidence="1">Uncharacterized protein</fullName>
    </submittedName>
</protein>
<organism evidence="1 2">
    <name type="scientific">Puccinia striiformis</name>
    <dbReference type="NCBI Taxonomy" id="27350"/>
    <lineage>
        <taxon>Eukaryota</taxon>
        <taxon>Fungi</taxon>
        <taxon>Dikarya</taxon>
        <taxon>Basidiomycota</taxon>
        <taxon>Pucciniomycotina</taxon>
        <taxon>Pucciniomycetes</taxon>
        <taxon>Pucciniales</taxon>
        <taxon>Pucciniaceae</taxon>
        <taxon>Puccinia</taxon>
    </lineage>
</organism>
<reference evidence="2" key="3">
    <citation type="journal article" date="2018" name="Mol. Plant Microbe Interact.">
        <title>Genome sequence resources for the wheat stripe rust pathogen (Puccinia striiformis f. sp. tritici) and the barley stripe rust pathogen (Puccinia striiformis f. sp. hordei).</title>
        <authorList>
            <person name="Xia C."/>
            <person name="Wang M."/>
            <person name="Yin C."/>
            <person name="Cornejo O.E."/>
            <person name="Hulbert S.H."/>
            <person name="Chen X."/>
        </authorList>
    </citation>
    <scope>NUCLEOTIDE SEQUENCE [LARGE SCALE GENOMIC DNA]</scope>
    <source>
        <strain evidence="2">93TX-2</strain>
    </source>
</reference>
<dbReference type="VEuPathDB" id="FungiDB:PSTT_00158"/>
<proteinExistence type="predicted"/>
<comment type="caution">
    <text evidence="1">The sequence shown here is derived from an EMBL/GenBank/DDBJ whole genome shotgun (WGS) entry which is preliminary data.</text>
</comment>
<dbReference type="Proteomes" id="UP000238274">
    <property type="component" value="Unassembled WGS sequence"/>
</dbReference>
<accession>A0A2S4WKI5</accession>
<dbReference type="VEuPathDB" id="FungiDB:PSHT_01461"/>
<name>A0A2S4WKI5_9BASI</name>
<gene>
    <name evidence="1" type="ORF">PSHT_01461</name>
</gene>
<keyword evidence="2" id="KW-1185">Reference proteome</keyword>
<dbReference type="AlphaFoldDB" id="A0A2S4WKI5"/>
<sequence>MVHQGDLDALVESEVKKALVSGKVYVAKVCWNHKNIWKATPELWIPPLERLKINIQLSPGNPTVLRQIRKLERGEWILMQGCSAHSFLQEDGRWMHLELQLAPNQPVTICEMIPRRDSTCMSTIGPQKKRRSANTERTYFTCTALSNLISQRFTLDLCTKPLNLL</sequence>
<reference evidence="1 2" key="1">
    <citation type="submission" date="2017-12" db="EMBL/GenBank/DDBJ databases">
        <title>Gene loss provides genomic basis for host adaptation in cereal stripe rust fungi.</title>
        <authorList>
            <person name="Xia C."/>
        </authorList>
    </citation>
    <scope>NUCLEOTIDE SEQUENCE [LARGE SCALE GENOMIC DNA]</scope>
    <source>
        <strain evidence="1 2">93TX-2</strain>
    </source>
</reference>
<reference evidence="2" key="2">
    <citation type="journal article" date="2018" name="BMC Genomics">
        <title>Genomic insights into host adaptation between the wheat stripe rust pathogen (Puccinia striiformis f. sp. tritici) and the barley stripe rust pathogen (Puccinia striiformis f. sp. hordei).</title>
        <authorList>
            <person name="Xia C."/>
            <person name="Wang M."/>
            <person name="Yin C."/>
            <person name="Cornejo O.E."/>
            <person name="Hulbert S.H."/>
            <person name="Chen X."/>
        </authorList>
    </citation>
    <scope>NUCLEOTIDE SEQUENCE [LARGE SCALE GENOMIC DNA]</scope>
    <source>
        <strain evidence="2">93TX-2</strain>
    </source>
</reference>
<evidence type="ECO:0000313" key="1">
    <source>
        <dbReference type="EMBL" id="POW22300.1"/>
    </source>
</evidence>
<dbReference type="OrthoDB" id="2515032at2759"/>
<evidence type="ECO:0000313" key="2">
    <source>
        <dbReference type="Proteomes" id="UP000238274"/>
    </source>
</evidence>